<dbReference type="InterPro" id="IPR011050">
    <property type="entry name" value="Pectin_lyase_fold/virulence"/>
</dbReference>
<reference evidence="10 11" key="1">
    <citation type="submission" date="2017-09" db="EMBL/GenBank/DDBJ databases">
        <title>Depth-based differentiation of microbial function through sediment-hosted aquifers and enrichment of novel symbionts in the deep terrestrial subsurface.</title>
        <authorList>
            <person name="Probst A.J."/>
            <person name="Ladd B."/>
            <person name="Jarett J.K."/>
            <person name="Geller-Mcgrath D.E."/>
            <person name="Sieber C.M."/>
            <person name="Emerson J.B."/>
            <person name="Anantharaman K."/>
            <person name="Thomas B.C."/>
            <person name="Malmstrom R."/>
            <person name="Stieglmeier M."/>
            <person name="Klingl A."/>
            <person name="Woyke T."/>
            <person name="Ryan C.M."/>
            <person name="Banfield J.F."/>
        </authorList>
    </citation>
    <scope>NUCLEOTIDE SEQUENCE [LARGE SCALE GENOMIC DNA]</scope>
    <source>
        <strain evidence="10">CG17_big_fil_post_rev_8_21_14_2_50_48_46</strain>
    </source>
</reference>
<evidence type="ECO:0000259" key="9">
    <source>
        <dbReference type="Pfam" id="PF13229"/>
    </source>
</evidence>
<dbReference type="InterPro" id="IPR039448">
    <property type="entry name" value="Beta_helix"/>
</dbReference>
<dbReference type="Pfam" id="PF13229">
    <property type="entry name" value="Beta_helix"/>
    <property type="match status" value="1"/>
</dbReference>
<accession>A0A2M7G4R4</accession>
<protein>
    <recommendedName>
        <fullName evidence="9">Right handed beta helix domain-containing protein</fullName>
    </recommendedName>
</protein>
<evidence type="ECO:0000256" key="1">
    <source>
        <dbReference type="ARBA" id="ARBA00004196"/>
    </source>
</evidence>
<dbReference type="InterPro" id="IPR003368">
    <property type="entry name" value="POMP_repeat"/>
</dbReference>
<dbReference type="PANTHER" id="PTHR11319">
    <property type="entry name" value="G PROTEIN-COUPLED RECEPTOR-RELATED"/>
    <property type="match status" value="1"/>
</dbReference>
<dbReference type="GO" id="GO:0005576">
    <property type="term" value="C:extracellular region"/>
    <property type="evidence" value="ECO:0007669"/>
    <property type="project" value="UniProtKB-SubCell"/>
</dbReference>
<evidence type="ECO:0000256" key="2">
    <source>
        <dbReference type="ARBA" id="ARBA00004442"/>
    </source>
</evidence>
<dbReference type="InterPro" id="IPR006626">
    <property type="entry name" value="PbH1"/>
</dbReference>
<organism evidence="10 11">
    <name type="scientific">bacterium (Candidatus Blackallbacteria) CG17_big_fil_post_rev_8_21_14_2_50_48_46</name>
    <dbReference type="NCBI Taxonomy" id="2014261"/>
    <lineage>
        <taxon>Bacteria</taxon>
        <taxon>Candidatus Blackallbacteria</taxon>
    </lineage>
</organism>
<dbReference type="InterPro" id="IPR012334">
    <property type="entry name" value="Pectin_lyas_fold"/>
</dbReference>
<evidence type="ECO:0000256" key="3">
    <source>
        <dbReference type="ARBA" id="ARBA00004613"/>
    </source>
</evidence>
<dbReference type="GO" id="GO:0009279">
    <property type="term" value="C:cell outer membrane"/>
    <property type="evidence" value="ECO:0007669"/>
    <property type="project" value="UniProtKB-SubCell"/>
</dbReference>
<evidence type="ECO:0000256" key="5">
    <source>
        <dbReference type="ARBA" id="ARBA00022729"/>
    </source>
</evidence>
<evidence type="ECO:0000256" key="7">
    <source>
        <dbReference type="ARBA" id="ARBA00023237"/>
    </source>
</evidence>
<evidence type="ECO:0000256" key="4">
    <source>
        <dbReference type="ARBA" id="ARBA00022525"/>
    </source>
</evidence>
<dbReference type="EMBL" id="PFFQ01000034">
    <property type="protein sequence ID" value="PIW16889.1"/>
    <property type="molecule type" value="Genomic_DNA"/>
</dbReference>
<keyword evidence="5" id="KW-0732">Signal</keyword>
<proteinExistence type="predicted"/>
<feature type="region of interest" description="Disordered" evidence="8">
    <location>
        <begin position="1"/>
        <end position="22"/>
    </location>
</feature>
<feature type="domain" description="Right handed beta helix" evidence="9">
    <location>
        <begin position="475"/>
        <end position="625"/>
    </location>
</feature>
<dbReference type="SUPFAM" id="SSF51126">
    <property type="entry name" value="Pectin lyase-like"/>
    <property type="match status" value="2"/>
</dbReference>
<keyword evidence="6" id="KW-0472">Membrane</keyword>
<name>A0A2M7G4R4_9BACT</name>
<gene>
    <name evidence="10" type="ORF">COW36_11445</name>
</gene>
<dbReference type="Gene3D" id="2.160.20.10">
    <property type="entry name" value="Single-stranded right-handed beta-helix, Pectin lyase-like"/>
    <property type="match status" value="2"/>
</dbReference>
<comment type="subcellular location">
    <subcellularLocation>
        <location evidence="1">Cell envelope</location>
    </subcellularLocation>
    <subcellularLocation>
        <location evidence="2">Cell outer membrane</location>
    </subcellularLocation>
    <subcellularLocation>
        <location evidence="3">Secreted</location>
    </subcellularLocation>
</comment>
<dbReference type="SMART" id="SM00710">
    <property type="entry name" value="PbH1"/>
    <property type="match status" value="9"/>
</dbReference>
<sequence length="887" mass="91074">MSPKPPQEPETPQSTASTEPKTKVFHASPELIASVNALKISVSSRFLSGIGDSRQITITALDANGQPLDISNLPLEYHSSRPQDFQITPQGQLTALVDFGYSEIQVTLPGTSASASLLFSVTASNLGGSTFSPPLPTPTPTATPLPPPSLDAVAGTAYQIGMNVSVSGTRLDTIKKITVDGVVAPLLAQSPTSIQFQIPAGAVAGALVLQGSENNLQAQLNLSNRVWFVHDTASGNNTGASWADAFTQLQSALALAKPTDEVWLAKGSYRPSNTGDRTAHFMVPAQVRLYGGFAGSETVLASRNIAANESILSGDLNKDDVYGALPFGNPSDNSINILRHGDAALIDGVVIEGGYANTTSDLPSPRGAGLYTGNQSLTLRNTIFRNNYSVDRGGAWYKEGGNQELSLVSFLRVAGTGGGGGGIYNNAGNLNLLHVSFDTCQANGAGGGGIYNNSTAASLSISDSSFNACQANGGGGAGIRSTGGTLTLTRVNFTNNKATGAGGSAIYAPNNSSLQLTDVSASNNSHSLGTFNISSGTLTAVKLNLKDNTATSPGGGIYASSSNLNISQSSFDNNKSTSVGGGIYVTGVNTFTLANTILKNNTATSPGGGLYLSGSTQADITDCTFELNKSQSNGGGMYFTGTQLNLLRTLYQQNQATFPGGGAYINATKLNLSDSRILNNISQNIGGGMYLSAGTFMALDKLMVVGNQATLSGGGLYLAGSGSPVISRSAFANNSSAAEGGGLANNAGNLQLQQVSFSENTGTAGHAIHMGSGNLNLRNSIVWDNEANPINLQTNLLTSLYSVLRDLGSYTLQAGSTGNVATDPAFLAIADPDGADNLYFSADDGLSLTVGSAALNLDSSGTNPLTQDITGRAYSGNPDAGAYELIP</sequence>
<dbReference type="AlphaFoldDB" id="A0A2M7G4R4"/>
<evidence type="ECO:0000313" key="11">
    <source>
        <dbReference type="Proteomes" id="UP000231019"/>
    </source>
</evidence>
<dbReference type="NCBIfam" id="TIGR01376">
    <property type="entry name" value="POMP_repeat"/>
    <property type="match status" value="1"/>
</dbReference>
<dbReference type="Proteomes" id="UP000231019">
    <property type="component" value="Unassembled WGS sequence"/>
</dbReference>
<comment type="caution">
    <text evidence="10">The sequence shown here is derived from an EMBL/GenBank/DDBJ whole genome shotgun (WGS) entry which is preliminary data.</text>
</comment>
<keyword evidence="7" id="KW-0998">Cell outer membrane</keyword>
<evidence type="ECO:0000313" key="10">
    <source>
        <dbReference type="EMBL" id="PIW16889.1"/>
    </source>
</evidence>
<keyword evidence="4" id="KW-0964">Secreted</keyword>
<dbReference type="PANTHER" id="PTHR11319:SF35">
    <property type="entry name" value="OUTER MEMBRANE PROTEIN PMPC-RELATED"/>
    <property type="match status" value="1"/>
</dbReference>
<evidence type="ECO:0000256" key="6">
    <source>
        <dbReference type="ARBA" id="ARBA00023136"/>
    </source>
</evidence>
<feature type="compositionally biased region" description="Polar residues" evidence="8">
    <location>
        <begin position="10"/>
        <end position="19"/>
    </location>
</feature>
<evidence type="ECO:0000256" key="8">
    <source>
        <dbReference type="SAM" id="MobiDB-lite"/>
    </source>
</evidence>